<gene>
    <name evidence="1" type="ORF">M9Y10_028618</name>
</gene>
<dbReference type="Proteomes" id="UP001470230">
    <property type="component" value="Unassembled WGS sequence"/>
</dbReference>
<evidence type="ECO:0000313" key="1">
    <source>
        <dbReference type="EMBL" id="KAK8891409.1"/>
    </source>
</evidence>
<protein>
    <recommendedName>
        <fullName evidence="3">Initiator binding domain-containing protein</fullName>
    </recommendedName>
</protein>
<name>A0ABR2KK11_9EUKA</name>
<comment type="caution">
    <text evidence="1">The sequence shown here is derived from an EMBL/GenBank/DDBJ whole genome shotgun (WGS) entry which is preliminary data.</text>
</comment>
<evidence type="ECO:0000313" key="2">
    <source>
        <dbReference type="Proteomes" id="UP001470230"/>
    </source>
</evidence>
<keyword evidence="2" id="KW-1185">Reference proteome</keyword>
<organism evidence="1 2">
    <name type="scientific">Tritrichomonas musculus</name>
    <dbReference type="NCBI Taxonomy" id="1915356"/>
    <lineage>
        <taxon>Eukaryota</taxon>
        <taxon>Metamonada</taxon>
        <taxon>Parabasalia</taxon>
        <taxon>Tritrichomonadida</taxon>
        <taxon>Tritrichomonadidae</taxon>
        <taxon>Tritrichomonas</taxon>
    </lineage>
</organism>
<dbReference type="EMBL" id="JAPFFF010000004">
    <property type="protein sequence ID" value="KAK8891409.1"/>
    <property type="molecule type" value="Genomic_DNA"/>
</dbReference>
<accession>A0ABR2KK11</accession>
<reference evidence="1 2" key="1">
    <citation type="submission" date="2024-04" db="EMBL/GenBank/DDBJ databases">
        <title>Tritrichomonas musculus Genome.</title>
        <authorList>
            <person name="Alves-Ferreira E."/>
            <person name="Grigg M."/>
            <person name="Lorenzi H."/>
            <person name="Galac M."/>
        </authorList>
    </citation>
    <scope>NUCLEOTIDE SEQUENCE [LARGE SCALE GENOMIC DNA]</scope>
    <source>
        <strain evidence="1 2">EAF2021</strain>
    </source>
</reference>
<proteinExistence type="predicted"/>
<sequence length="270" mass="31652">MEYDLMLLFVKECDTIDIFQECPKCGGINALNSHICAFENCKADLNAHPIIFCWKIFLTIPREQPYVSDYAGNYVFLYDDELVPCYQTRVFVSGPKLDPILGISCNDFMELSINHGFETMTYLLSKFFYNSKFLIARGHDRILRMYLPKGCQLTFFNWLSLQDTYGFNRDILFNETYYRRYVDPDFENEEDSSEKQKDKVYTVSSLLVSNFYQTNTKVYGESPFPIKSNIYDITNTPDLKYMHSDKTVNELDNYQEFDPLVIPLENSVYG</sequence>
<evidence type="ECO:0008006" key="3">
    <source>
        <dbReference type="Google" id="ProtNLM"/>
    </source>
</evidence>